<keyword evidence="3" id="KW-0611">Plant defense</keyword>
<keyword evidence="2" id="KW-0547">Nucleotide-binding</keyword>
<dbReference type="PANTHER" id="PTHR19338:SF66">
    <property type="entry name" value="NB-ARC DOMAIN-CONTAINING PROTEIN"/>
    <property type="match status" value="1"/>
</dbReference>
<evidence type="ECO:0000313" key="5">
    <source>
        <dbReference type="RefSeq" id="XP_018820971.1"/>
    </source>
</evidence>
<evidence type="ECO:0000256" key="1">
    <source>
        <dbReference type="ARBA" id="ARBA00022737"/>
    </source>
</evidence>
<dbReference type="KEGG" id="jre:108991248"/>
<evidence type="ECO:0000256" key="3">
    <source>
        <dbReference type="ARBA" id="ARBA00022821"/>
    </source>
</evidence>
<dbReference type="InterPro" id="IPR038005">
    <property type="entry name" value="RX-like_CC"/>
</dbReference>
<reference evidence="5" key="1">
    <citation type="submission" date="2025-08" db="UniProtKB">
        <authorList>
            <consortium name="RefSeq"/>
        </authorList>
    </citation>
    <scope>IDENTIFICATION</scope>
    <source>
        <tissue evidence="5">Leaves</tissue>
    </source>
</reference>
<evidence type="ECO:0000313" key="4">
    <source>
        <dbReference type="Proteomes" id="UP000235220"/>
    </source>
</evidence>
<protein>
    <submittedName>
        <fullName evidence="5">Disease resistance protein At1g50180</fullName>
    </submittedName>
</protein>
<dbReference type="CDD" id="cd14798">
    <property type="entry name" value="RX-CC_like"/>
    <property type="match status" value="1"/>
</dbReference>
<dbReference type="Gene3D" id="1.20.5.4130">
    <property type="match status" value="1"/>
</dbReference>
<sequence length="110" mass="12451">MAEEIVSVVVGRVGDLLIQKAISLHGVSDQVEQLQDELKLIRSLLKDADGRQNERDSVRKWVADIRNVAYDAEDIIERKILEKAKLENFLKVININDESNEEIEAPIGEV</sequence>
<dbReference type="STRING" id="51240.A0A2I4ENJ9"/>
<dbReference type="GO" id="GO:0000166">
    <property type="term" value="F:nucleotide binding"/>
    <property type="evidence" value="ECO:0007669"/>
    <property type="project" value="UniProtKB-KW"/>
</dbReference>
<dbReference type="GO" id="GO:0006952">
    <property type="term" value="P:defense response"/>
    <property type="evidence" value="ECO:0007669"/>
    <property type="project" value="UniProtKB-KW"/>
</dbReference>
<dbReference type="Pfam" id="PF18052">
    <property type="entry name" value="Rx_N"/>
    <property type="match status" value="1"/>
</dbReference>
<dbReference type="InterPro" id="IPR041118">
    <property type="entry name" value="Rx_N"/>
</dbReference>
<dbReference type="RefSeq" id="XP_018820971.1">
    <property type="nucleotide sequence ID" value="XM_018965426.1"/>
</dbReference>
<organism evidence="4 5">
    <name type="scientific">Juglans regia</name>
    <name type="common">English walnut</name>
    <dbReference type="NCBI Taxonomy" id="51240"/>
    <lineage>
        <taxon>Eukaryota</taxon>
        <taxon>Viridiplantae</taxon>
        <taxon>Streptophyta</taxon>
        <taxon>Embryophyta</taxon>
        <taxon>Tracheophyta</taxon>
        <taxon>Spermatophyta</taxon>
        <taxon>Magnoliopsida</taxon>
        <taxon>eudicotyledons</taxon>
        <taxon>Gunneridae</taxon>
        <taxon>Pentapetalae</taxon>
        <taxon>rosids</taxon>
        <taxon>fabids</taxon>
        <taxon>Fagales</taxon>
        <taxon>Juglandaceae</taxon>
        <taxon>Juglans</taxon>
    </lineage>
</organism>
<evidence type="ECO:0000256" key="2">
    <source>
        <dbReference type="ARBA" id="ARBA00022741"/>
    </source>
</evidence>
<dbReference type="Proteomes" id="UP000235220">
    <property type="component" value="Chromosome 7"/>
</dbReference>
<dbReference type="AlphaFoldDB" id="A0A2I4ENJ9"/>
<accession>A0A2I4ENJ9</accession>
<keyword evidence="4" id="KW-1185">Reference proteome</keyword>
<proteinExistence type="predicted"/>
<gene>
    <name evidence="5" type="primary">LOC108991248</name>
</gene>
<dbReference type="PANTHER" id="PTHR19338">
    <property type="entry name" value="TRANSLOCASE OF INNER MITOCHONDRIAL MEMBRANE 13 HOMOLOG"/>
    <property type="match status" value="1"/>
</dbReference>
<dbReference type="GeneID" id="108991248"/>
<keyword evidence="1" id="KW-0677">Repeat</keyword>
<dbReference type="OrthoDB" id="3027644at2759"/>
<name>A0A2I4ENJ9_JUGRE</name>
<dbReference type="Gramene" id="Jr07_04460_p1">
    <property type="protein sequence ID" value="cds.Jr07_04460_p1"/>
    <property type="gene ID" value="Jr07_04460"/>
</dbReference>